<dbReference type="PANTHER" id="PTHR24002">
    <property type="entry name" value="SOLUTE CARRIER FAMILY 22 MEMBER 18"/>
    <property type="match status" value="1"/>
</dbReference>
<dbReference type="GO" id="GO:0022857">
    <property type="term" value="F:transmembrane transporter activity"/>
    <property type="evidence" value="ECO:0007669"/>
    <property type="project" value="InterPro"/>
</dbReference>
<evidence type="ECO:0000256" key="3">
    <source>
        <dbReference type="ARBA" id="ARBA00022989"/>
    </source>
</evidence>
<evidence type="ECO:0000256" key="1">
    <source>
        <dbReference type="ARBA" id="ARBA00004141"/>
    </source>
</evidence>
<evidence type="ECO:0000313" key="8">
    <source>
        <dbReference type="Proteomes" id="UP000030746"/>
    </source>
</evidence>
<dbReference type="HOGENOM" id="CLU_001265_10_12_1"/>
<dbReference type="InterPro" id="IPR011701">
    <property type="entry name" value="MFS"/>
</dbReference>
<dbReference type="PRINTS" id="PR01035">
    <property type="entry name" value="TCRTETA"/>
</dbReference>
<sequence>VIFQDLFGVSMVLPLILPHAREMGASPTMAGFLGRSVYGGVQLFSGPIIGNWSDSFDRRLSIVVVLFFSAIGYGLLGMSSSMLMLFLSRFPSGFFKHSQALSKSYLADIMPNSDRNTVLGHFNAVSSMGFIIGPMIGGHIAEWPNGFNIVGISAAFIFFLNSLIIWTLLPPVKSYTHPELTRNDSVISLRKLNSDEINFSPRLFLNSIKKIDWKDLWDWFLIKFLLGFSVIVFRSNFSLMVKESFDIGAKTNGYLISYSALSSTVIGVFVGRISNFYKNDYKLIKHMTFLLTFTLIFLILSPNIWFLLILLPFLSLSTAVIRVATVTLTLERAKNHGVGALMGLQQSIMAIARMLGSFIAGISLEFSHSGPGILSIIFCTVGLILLVVRPQDVASRRKKMQ</sequence>
<dbReference type="CDD" id="cd17390">
    <property type="entry name" value="MFS_MFSD9"/>
    <property type="match status" value="1"/>
</dbReference>
<name>V4AMT5_LOTGI</name>
<keyword evidence="4 5" id="KW-0472">Membrane</keyword>
<dbReference type="Pfam" id="PF07690">
    <property type="entry name" value="MFS_1"/>
    <property type="match status" value="1"/>
</dbReference>
<evidence type="ECO:0000256" key="4">
    <source>
        <dbReference type="ARBA" id="ARBA00023136"/>
    </source>
</evidence>
<dbReference type="SUPFAM" id="SSF103473">
    <property type="entry name" value="MFS general substrate transporter"/>
    <property type="match status" value="1"/>
</dbReference>
<proteinExistence type="predicted"/>
<feature type="transmembrane region" description="Helical" evidence="5">
    <location>
        <begin position="147"/>
        <end position="169"/>
    </location>
</feature>
<accession>V4AMT5</accession>
<gene>
    <name evidence="7" type="ORF">LOTGIDRAFT_144808</name>
</gene>
<feature type="transmembrane region" description="Helical" evidence="5">
    <location>
        <begin position="60"/>
        <end position="87"/>
    </location>
</feature>
<dbReference type="Gene3D" id="1.20.1250.20">
    <property type="entry name" value="MFS general substrate transporter like domains"/>
    <property type="match status" value="1"/>
</dbReference>
<dbReference type="GeneID" id="20234879"/>
<dbReference type="InterPro" id="IPR020846">
    <property type="entry name" value="MFS_dom"/>
</dbReference>
<protein>
    <recommendedName>
        <fullName evidence="6">Major facilitator superfamily (MFS) profile domain-containing protein</fullName>
    </recommendedName>
</protein>
<dbReference type="PROSITE" id="PS50850">
    <property type="entry name" value="MFS"/>
    <property type="match status" value="1"/>
</dbReference>
<feature type="transmembrane region" description="Helical" evidence="5">
    <location>
        <begin position="118"/>
        <end position="141"/>
    </location>
</feature>
<evidence type="ECO:0000256" key="2">
    <source>
        <dbReference type="ARBA" id="ARBA00022692"/>
    </source>
</evidence>
<keyword evidence="8" id="KW-1185">Reference proteome</keyword>
<dbReference type="AlphaFoldDB" id="V4AMT5"/>
<dbReference type="PANTHER" id="PTHR24002:SF3">
    <property type="entry name" value="SOLUTE CARRIER FAMILY 22 MEMBER 18"/>
    <property type="match status" value="1"/>
</dbReference>
<dbReference type="OMA" id="RFVRCLY"/>
<keyword evidence="2 5" id="KW-0812">Transmembrane</keyword>
<evidence type="ECO:0000259" key="6">
    <source>
        <dbReference type="PROSITE" id="PS50850"/>
    </source>
</evidence>
<dbReference type="GO" id="GO:0005635">
    <property type="term" value="C:nuclear envelope"/>
    <property type="evidence" value="ECO:0007669"/>
    <property type="project" value="TreeGrafter"/>
</dbReference>
<keyword evidence="3 5" id="KW-1133">Transmembrane helix</keyword>
<dbReference type="GO" id="GO:0016020">
    <property type="term" value="C:membrane"/>
    <property type="evidence" value="ECO:0007669"/>
    <property type="project" value="UniProtKB-SubCell"/>
</dbReference>
<evidence type="ECO:0000313" key="7">
    <source>
        <dbReference type="EMBL" id="ESO94911.1"/>
    </source>
</evidence>
<dbReference type="KEGG" id="lgi:LOTGIDRAFT_144808"/>
<dbReference type="CTD" id="20234879"/>
<dbReference type="InterPro" id="IPR001958">
    <property type="entry name" value="Tet-R_TetA/multi-R_MdtG-like"/>
</dbReference>
<feature type="transmembrane region" description="Helical" evidence="5">
    <location>
        <begin position="342"/>
        <end position="364"/>
    </location>
</feature>
<feature type="domain" description="Major facilitator superfamily (MFS) profile" evidence="6">
    <location>
        <begin position="1"/>
        <end position="394"/>
    </location>
</feature>
<dbReference type="STRING" id="225164.V4AMT5"/>
<comment type="subcellular location">
    <subcellularLocation>
        <location evidence="1">Membrane</location>
        <topology evidence="1">Multi-pass membrane protein</topology>
    </subcellularLocation>
</comment>
<feature type="transmembrane region" description="Helical" evidence="5">
    <location>
        <begin position="253"/>
        <end position="271"/>
    </location>
</feature>
<dbReference type="OrthoDB" id="10262656at2759"/>
<dbReference type="InterPro" id="IPR036259">
    <property type="entry name" value="MFS_trans_sf"/>
</dbReference>
<evidence type="ECO:0000256" key="5">
    <source>
        <dbReference type="SAM" id="Phobius"/>
    </source>
</evidence>
<feature type="transmembrane region" description="Helical" evidence="5">
    <location>
        <begin position="370"/>
        <end position="388"/>
    </location>
</feature>
<feature type="non-terminal residue" evidence="7">
    <location>
        <position position="1"/>
    </location>
</feature>
<dbReference type="EMBL" id="KB201721">
    <property type="protein sequence ID" value="ESO94911.1"/>
    <property type="molecule type" value="Genomic_DNA"/>
</dbReference>
<reference evidence="7 8" key="1">
    <citation type="journal article" date="2013" name="Nature">
        <title>Insights into bilaterian evolution from three spiralian genomes.</title>
        <authorList>
            <person name="Simakov O."/>
            <person name="Marletaz F."/>
            <person name="Cho S.J."/>
            <person name="Edsinger-Gonzales E."/>
            <person name="Havlak P."/>
            <person name="Hellsten U."/>
            <person name="Kuo D.H."/>
            <person name="Larsson T."/>
            <person name="Lv J."/>
            <person name="Arendt D."/>
            <person name="Savage R."/>
            <person name="Osoegawa K."/>
            <person name="de Jong P."/>
            <person name="Grimwood J."/>
            <person name="Chapman J.A."/>
            <person name="Shapiro H."/>
            <person name="Aerts A."/>
            <person name="Otillar R.P."/>
            <person name="Terry A.Y."/>
            <person name="Boore J.L."/>
            <person name="Grigoriev I.V."/>
            <person name="Lindberg D.R."/>
            <person name="Seaver E.C."/>
            <person name="Weisblat D.A."/>
            <person name="Putnam N.H."/>
            <person name="Rokhsar D.S."/>
        </authorList>
    </citation>
    <scope>NUCLEOTIDE SEQUENCE [LARGE SCALE GENOMIC DNA]</scope>
</reference>
<dbReference type="Proteomes" id="UP000030746">
    <property type="component" value="Unassembled WGS sequence"/>
</dbReference>
<dbReference type="RefSeq" id="XP_009054392.1">
    <property type="nucleotide sequence ID" value="XM_009056144.1"/>
</dbReference>
<feature type="transmembrane region" description="Helical" evidence="5">
    <location>
        <begin position="216"/>
        <end position="233"/>
    </location>
</feature>
<organism evidence="7 8">
    <name type="scientific">Lottia gigantea</name>
    <name type="common">Giant owl limpet</name>
    <dbReference type="NCBI Taxonomy" id="225164"/>
    <lineage>
        <taxon>Eukaryota</taxon>
        <taxon>Metazoa</taxon>
        <taxon>Spiralia</taxon>
        <taxon>Lophotrochozoa</taxon>
        <taxon>Mollusca</taxon>
        <taxon>Gastropoda</taxon>
        <taxon>Patellogastropoda</taxon>
        <taxon>Lottioidea</taxon>
        <taxon>Lottiidae</taxon>
        <taxon>Lottia</taxon>
    </lineage>
</organism>